<evidence type="ECO:0000256" key="7">
    <source>
        <dbReference type="RuleBase" id="RU369079"/>
    </source>
</evidence>
<dbReference type="InterPro" id="IPR004681">
    <property type="entry name" value="TRAP_DctM"/>
</dbReference>
<keyword evidence="2" id="KW-1003">Cell membrane</keyword>
<dbReference type="RefSeq" id="WP_354464357.1">
    <property type="nucleotide sequence ID" value="NZ_JBEWSZ010000007.1"/>
</dbReference>
<keyword evidence="6 7" id="KW-0472">Membrane</keyword>
<proteinExistence type="inferred from homology"/>
<feature type="transmembrane region" description="Helical" evidence="7">
    <location>
        <begin position="242"/>
        <end position="258"/>
    </location>
</feature>
<comment type="caution">
    <text evidence="7">Lacks conserved residue(s) required for the propagation of feature annotation.</text>
</comment>
<feature type="transmembrane region" description="Helical" evidence="7">
    <location>
        <begin position="278"/>
        <end position="296"/>
    </location>
</feature>
<feature type="transmembrane region" description="Helical" evidence="7">
    <location>
        <begin position="136"/>
        <end position="156"/>
    </location>
</feature>
<comment type="function">
    <text evidence="7">Part of the tripartite ATP-independent periplasmic (TRAP) transport system.</text>
</comment>
<name>A0ABV2DQ94_9HYPH</name>
<dbReference type="Pfam" id="PF06808">
    <property type="entry name" value="DctM"/>
    <property type="match status" value="1"/>
</dbReference>
<keyword evidence="3 7" id="KW-0997">Cell inner membrane</keyword>
<feature type="transmembrane region" description="Helical" evidence="7">
    <location>
        <begin position="168"/>
        <end position="193"/>
    </location>
</feature>
<dbReference type="NCBIfam" id="TIGR00786">
    <property type="entry name" value="dctM"/>
    <property type="match status" value="1"/>
</dbReference>
<keyword evidence="4 7" id="KW-0812">Transmembrane</keyword>
<evidence type="ECO:0000313" key="10">
    <source>
        <dbReference type="Proteomes" id="UP001548832"/>
    </source>
</evidence>
<protein>
    <recommendedName>
        <fullName evidence="7">TRAP transporter large permease protein</fullName>
    </recommendedName>
</protein>
<evidence type="ECO:0000256" key="4">
    <source>
        <dbReference type="ARBA" id="ARBA00022692"/>
    </source>
</evidence>
<feature type="transmembrane region" description="Helical" evidence="7">
    <location>
        <begin position="379"/>
        <end position="395"/>
    </location>
</feature>
<keyword evidence="5 7" id="KW-1133">Transmembrane helix</keyword>
<comment type="caution">
    <text evidence="9">The sequence shown here is derived from an EMBL/GenBank/DDBJ whole genome shotgun (WGS) entry which is preliminary data.</text>
</comment>
<evidence type="ECO:0000256" key="3">
    <source>
        <dbReference type="ARBA" id="ARBA00022519"/>
    </source>
</evidence>
<reference evidence="9 10" key="1">
    <citation type="submission" date="2024-06" db="EMBL/GenBank/DDBJ databases">
        <authorList>
            <person name="Kim D.-U."/>
        </authorList>
    </citation>
    <scope>NUCLEOTIDE SEQUENCE [LARGE SCALE GENOMIC DNA]</scope>
    <source>
        <strain evidence="9 10">KACC15460</strain>
    </source>
</reference>
<dbReference type="InterPro" id="IPR010656">
    <property type="entry name" value="DctM"/>
</dbReference>
<evidence type="ECO:0000259" key="8">
    <source>
        <dbReference type="Pfam" id="PF06808"/>
    </source>
</evidence>
<dbReference type="PANTHER" id="PTHR33362">
    <property type="entry name" value="SIALIC ACID TRAP TRANSPORTER PERMEASE PROTEIN SIAT-RELATED"/>
    <property type="match status" value="1"/>
</dbReference>
<feature type="domain" description="TRAP C4-dicarboxylate transport system permease DctM subunit" evidence="8">
    <location>
        <begin position="9"/>
        <end position="418"/>
    </location>
</feature>
<comment type="subunit">
    <text evidence="7">The complex comprises the extracytoplasmic solute receptor protein and the two transmembrane proteins.</text>
</comment>
<feature type="transmembrane region" description="Helical" evidence="7">
    <location>
        <begin position="402"/>
        <end position="422"/>
    </location>
</feature>
<keyword evidence="10" id="KW-1185">Reference proteome</keyword>
<feature type="transmembrane region" description="Helical" evidence="7">
    <location>
        <begin position="56"/>
        <end position="74"/>
    </location>
</feature>
<organism evidence="9 10">
    <name type="scientific">Mesorhizobium shangrilense</name>
    <dbReference type="NCBI Taxonomy" id="460060"/>
    <lineage>
        <taxon>Bacteria</taxon>
        <taxon>Pseudomonadati</taxon>
        <taxon>Pseudomonadota</taxon>
        <taxon>Alphaproteobacteria</taxon>
        <taxon>Hyphomicrobiales</taxon>
        <taxon>Phyllobacteriaceae</taxon>
        <taxon>Mesorhizobium</taxon>
    </lineage>
</organism>
<gene>
    <name evidence="9" type="ORF">ABVQ20_34810</name>
</gene>
<evidence type="ECO:0000256" key="5">
    <source>
        <dbReference type="ARBA" id="ARBA00022989"/>
    </source>
</evidence>
<sequence length="435" mass="46334">MSFAAEVMFVLFFIWTFIGMPLGYAMLASGIVYFLITGQDIGLVASQSLNGIYGDFVMLAVPLFIFSAELMNAGEMTDKMFGFASLLVGRFRGGLAHVNIIASVIFAGMSGSALADAAGPGKISIDMMIKAGYRPGFAGALTSTSAILGPIIPPSIPMVLYGVVTNTSIGYLFLGGVLPGLFLALVMMGVVAVQARLQNFPTQPKPTRAEAIAVTRDAGPTLLLPAILLGGIYSGAVTPTEAAAVASFVALMLAVFWYRTMTPRKLFEVLRESSKSTAMVAVTIAGAVVMNYIVAAEQLPEMLGVWIASLHMGPTMFMFAVTLLFIVLGALFDTLLLLLIVIPILMPTVRELGIDPVYFGVVSTVNMMIGLIHPPMGQVLYLVSGITGIKVGAILREIWVLLGMMIVALFVLVFVPHITLWLPEMAGYVTEGVFH</sequence>
<accession>A0ABV2DQ94</accession>
<keyword evidence="7" id="KW-0813">Transport</keyword>
<evidence type="ECO:0000313" key="9">
    <source>
        <dbReference type="EMBL" id="MET2832132.1"/>
    </source>
</evidence>
<evidence type="ECO:0000256" key="1">
    <source>
        <dbReference type="ARBA" id="ARBA00004429"/>
    </source>
</evidence>
<dbReference type="EMBL" id="JBEWSZ010000007">
    <property type="protein sequence ID" value="MET2832132.1"/>
    <property type="molecule type" value="Genomic_DNA"/>
</dbReference>
<feature type="transmembrane region" description="Helical" evidence="7">
    <location>
        <begin position="12"/>
        <end position="36"/>
    </location>
</feature>
<dbReference type="PIRSF" id="PIRSF006066">
    <property type="entry name" value="HI0050"/>
    <property type="match status" value="1"/>
</dbReference>
<evidence type="ECO:0000256" key="6">
    <source>
        <dbReference type="ARBA" id="ARBA00023136"/>
    </source>
</evidence>
<feature type="transmembrane region" description="Helical" evidence="7">
    <location>
        <begin position="94"/>
        <end position="115"/>
    </location>
</feature>
<dbReference type="Proteomes" id="UP001548832">
    <property type="component" value="Unassembled WGS sequence"/>
</dbReference>
<evidence type="ECO:0000256" key="2">
    <source>
        <dbReference type="ARBA" id="ARBA00022475"/>
    </source>
</evidence>
<comment type="subcellular location">
    <subcellularLocation>
        <location evidence="1 7">Cell inner membrane</location>
        <topology evidence="1 7">Multi-pass membrane protein</topology>
    </subcellularLocation>
</comment>
<dbReference type="PANTHER" id="PTHR33362:SF5">
    <property type="entry name" value="C4-DICARBOXYLATE TRAP TRANSPORTER LARGE PERMEASE PROTEIN DCTM"/>
    <property type="match status" value="1"/>
</dbReference>
<comment type="similarity">
    <text evidence="7">Belongs to the TRAP transporter large permease family.</text>
</comment>
<feature type="transmembrane region" description="Helical" evidence="7">
    <location>
        <begin position="316"/>
        <end position="345"/>
    </location>
</feature>